<evidence type="ECO:0000256" key="4">
    <source>
        <dbReference type="ARBA" id="ARBA00022989"/>
    </source>
</evidence>
<dbReference type="Pfam" id="PF09678">
    <property type="entry name" value="Caa3_CtaG"/>
    <property type="match status" value="1"/>
</dbReference>
<protein>
    <recommendedName>
        <fullName evidence="9">Cytochrome C oxidase assembly protein</fullName>
    </recommendedName>
</protein>
<accession>A0A163GAP2</accession>
<name>A0A163GAP2_9BACL</name>
<feature type="transmembrane region" description="Helical" evidence="6">
    <location>
        <begin position="192"/>
        <end position="214"/>
    </location>
</feature>
<feature type="transmembrane region" description="Helical" evidence="6">
    <location>
        <begin position="14"/>
        <end position="33"/>
    </location>
</feature>
<evidence type="ECO:0000313" key="7">
    <source>
        <dbReference type="EMBL" id="KZS44826.1"/>
    </source>
</evidence>
<evidence type="ECO:0000256" key="5">
    <source>
        <dbReference type="ARBA" id="ARBA00023136"/>
    </source>
</evidence>
<evidence type="ECO:0000256" key="1">
    <source>
        <dbReference type="ARBA" id="ARBA00004651"/>
    </source>
</evidence>
<evidence type="ECO:0008006" key="9">
    <source>
        <dbReference type="Google" id="ProtNLM"/>
    </source>
</evidence>
<evidence type="ECO:0000256" key="2">
    <source>
        <dbReference type="ARBA" id="ARBA00022475"/>
    </source>
</evidence>
<dbReference type="AlphaFoldDB" id="A0A163GAP2"/>
<keyword evidence="8" id="KW-1185">Reference proteome</keyword>
<dbReference type="EMBL" id="LWMH01000001">
    <property type="protein sequence ID" value="KZS44826.1"/>
    <property type="molecule type" value="Genomic_DNA"/>
</dbReference>
<keyword evidence="2" id="KW-1003">Cell membrane</keyword>
<evidence type="ECO:0000256" key="6">
    <source>
        <dbReference type="SAM" id="Phobius"/>
    </source>
</evidence>
<feature type="transmembrane region" description="Helical" evidence="6">
    <location>
        <begin position="234"/>
        <end position="255"/>
    </location>
</feature>
<comment type="caution">
    <text evidence="7">The sequence shown here is derived from an EMBL/GenBank/DDBJ whole genome shotgun (WGS) entry which is preliminary data.</text>
</comment>
<dbReference type="Proteomes" id="UP000076796">
    <property type="component" value="Unassembled WGS sequence"/>
</dbReference>
<proteinExistence type="predicted"/>
<feature type="transmembrane region" description="Helical" evidence="6">
    <location>
        <begin position="53"/>
        <end position="75"/>
    </location>
</feature>
<dbReference type="InterPro" id="IPR019108">
    <property type="entry name" value="Caa3_assmbl_CtaG-rel"/>
</dbReference>
<dbReference type="RefSeq" id="WP_036638578.1">
    <property type="nucleotide sequence ID" value="NZ_JBCMWP010000019.1"/>
</dbReference>
<dbReference type="OrthoDB" id="128422at2"/>
<sequence>MNQSVLTHFSFSELWGPLVFFITVLLSVIYLLYVGPLRNRFYESEPVKTRQKILFISGLFTFYIAVGSPINAFSHHVLFSAHMLKQALLYFIMPLFFYLGTPSWLIRPLLNSKFSSKFLSFFNQPILAMFLFNSALSLYHFPVVFNKLMEIPFLGGLYHVLLVIASFQMWWPLMCPVPELDKLSNVKKLGYIAANAILLYPACVAIIFAGNILYDPYVNAPQLFSFLSPIDDQQLGGIIMKMTQEAAFVVTLAIISARWYRKEKHDDSIEVAEAVYDSPNQLNNY</sequence>
<feature type="transmembrane region" description="Helical" evidence="6">
    <location>
        <begin position="118"/>
        <end position="139"/>
    </location>
</feature>
<keyword evidence="3 6" id="KW-0812">Transmembrane</keyword>
<feature type="transmembrane region" description="Helical" evidence="6">
    <location>
        <begin position="151"/>
        <end position="171"/>
    </location>
</feature>
<keyword evidence="5 6" id="KW-0472">Membrane</keyword>
<reference evidence="7" key="1">
    <citation type="journal article" date="2016" name="Genome Announc.">
        <title>Draft genomes of two strains of Paenibacillus glucanolyticus with capability to degrade lignocellulose.</title>
        <authorList>
            <person name="Mathews S.L."/>
            <person name="Pawlak J."/>
            <person name="Grunden A.M."/>
        </authorList>
    </citation>
    <scope>NUCLEOTIDE SEQUENCE [LARGE SCALE GENOMIC DNA]</scope>
    <source>
        <strain evidence="7">SLM1</strain>
    </source>
</reference>
<keyword evidence="4 6" id="KW-1133">Transmembrane helix</keyword>
<evidence type="ECO:0000313" key="8">
    <source>
        <dbReference type="Proteomes" id="UP000076796"/>
    </source>
</evidence>
<feature type="transmembrane region" description="Helical" evidence="6">
    <location>
        <begin position="87"/>
        <end position="106"/>
    </location>
</feature>
<dbReference type="GO" id="GO:0005886">
    <property type="term" value="C:plasma membrane"/>
    <property type="evidence" value="ECO:0007669"/>
    <property type="project" value="UniProtKB-SubCell"/>
</dbReference>
<gene>
    <name evidence="7" type="ORF">AWU65_02210</name>
</gene>
<organism evidence="7 8">
    <name type="scientific">Paenibacillus glucanolyticus</name>
    <dbReference type="NCBI Taxonomy" id="59843"/>
    <lineage>
        <taxon>Bacteria</taxon>
        <taxon>Bacillati</taxon>
        <taxon>Bacillota</taxon>
        <taxon>Bacilli</taxon>
        <taxon>Bacillales</taxon>
        <taxon>Paenibacillaceae</taxon>
        <taxon>Paenibacillus</taxon>
    </lineage>
</organism>
<comment type="subcellular location">
    <subcellularLocation>
        <location evidence="1">Cell membrane</location>
        <topology evidence="1">Multi-pass membrane protein</topology>
    </subcellularLocation>
</comment>
<evidence type="ECO:0000256" key="3">
    <source>
        <dbReference type="ARBA" id="ARBA00022692"/>
    </source>
</evidence>